<dbReference type="PANTHER" id="PTHR13268:SF0">
    <property type="entry name" value="BCAS3 MICROTUBULE ASSOCIATED CELL MIGRATION FACTOR"/>
    <property type="match status" value="1"/>
</dbReference>
<feature type="region of interest" description="Disordered" evidence="1">
    <location>
        <begin position="922"/>
        <end position="948"/>
    </location>
</feature>
<dbReference type="RefSeq" id="XP_025599112.1">
    <property type="nucleotide sequence ID" value="XM_025745183.1"/>
</dbReference>
<feature type="compositionally biased region" description="Low complexity" evidence="1">
    <location>
        <begin position="399"/>
        <end position="418"/>
    </location>
</feature>
<dbReference type="AlphaFoldDB" id="A0A316ZEY9"/>
<dbReference type="GeneID" id="37272727"/>
<accession>A0A316ZEY9</accession>
<feature type="region of interest" description="Disordered" evidence="1">
    <location>
        <begin position="380"/>
        <end position="418"/>
    </location>
</feature>
<feature type="compositionally biased region" description="Low complexity" evidence="1">
    <location>
        <begin position="318"/>
        <end position="334"/>
    </location>
</feature>
<dbReference type="OrthoDB" id="25778at2759"/>
<gene>
    <name evidence="2" type="ORF">FA09DRAFT_359991</name>
</gene>
<proteinExistence type="predicted"/>
<feature type="compositionally biased region" description="Low complexity" evidence="1">
    <location>
        <begin position="819"/>
        <end position="834"/>
    </location>
</feature>
<dbReference type="EMBL" id="KZ819290">
    <property type="protein sequence ID" value="PWN98833.1"/>
    <property type="molecule type" value="Genomic_DNA"/>
</dbReference>
<feature type="region of interest" description="Disordered" evidence="1">
    <location>
        <begin position="303"/>
        <end position="334"/>
    </location>
</feature>
<protein>
    <recommendedName>
        <fullName evidence="4">BCAS3 domain-containing protein</fullName>
    </recommendedName>
</protein>
<feature type="compositionally biased region" description="Polar residues" evidence="1">
    <location>
        <begin position="922"/>
        <end position="936"/>
    </location>
</feature>
<feature type="compositionally biased region" description="Low complexity" evidence="1">
    <location>
        <begin position="1"/>
        <end position="53"/>
    </location>
</feature>
<dbReference type="GO" id="GO:0005737">
    <property type="term" value="C:cytoplasm"/>
    <property type="evidence" value="ECO:0007669"/>
    <property type="project" value="TreeGrafter"/>
</dbReference>
<feature type="region of interest" description="Disordered" evidence="1">
    <location>
        <begin position="1026"/>
        <end position="1093"/>
    </location>
</feature>
<dbReference type="InterPro" id="IPR045142">
    <property type="entry name" value="BCAS3-like"/>
</dbReference>
<keyword evidence="3" id="KW-1185">Reference proteome</keyword>
<evidence type="ECO:0000313" key="3">
    <source>
        <dbReference type="Proteomes" id="UP000245946"/>
    </source>
</evidence>
<name>A0A316ZEY9_9BASI</name>
<organism evidence="2 3">
    <name type="scientific">Tilletiopsis washingtonensis</name>
    <dbReference type="NCBI Taxonomy" id="58919"/>
    <lineage>
        <taxon>Eukaryota</taxon>
        <taxon>Fungi</taxon>
        <taxon>Dikarya</taxon>
        <taxon>Basidiomycota</taxon>
        <taxon>Ustilaginomycotina</taxon>
        <taxon>Exobasidiomycetes</taxon>
        <taxon>Entylomatales</taxon>
        <taxon>Entylomatales incertae sedis</taxon>
        <taxon>Tilletiopsis</taxon>
    </lineage>
</organism>
<feature type="region of interest" description="Disordered" evidence="1">
    <location>
        <begin position="1"/>
        <end position="66"/>
    </location>
</feature>
<dbReference type="Proteomes" id="UP000245946">
    <property type="component" value="Unassembled WGS sequence"/>
</dbReference>
<feature type="region of interest" description="Disordered" evidence="1">
    <location>
        <begin position="819"/>
        <end position="849"/>
    </location>
</feature>
<evidence type="ECO:0000313" key="2">
    <source>
        <dbReference type="EMBL" id="PWN98833.1"/>
    </source>
</evidence>
<dbReference type="GO" id="GO:0006914">
    <property type="term" value="P:autophagy"/>
    <property type="evidence" value="ECO:0007669"/>
    <property type="project" value="InterPro"/>
</dbReference>
<dbReference type="GO" id="GO:0042594">
    <property type="term" value="P:response to starvation"/>
    <property type="evidence" value="ECO:0007669"/>
    <property type="project" value="TreeGrafter"/>
</dbReference>
<dbReference type="SUPFAM" id="SSF69322">
    <property type="entry name" value="Tricorn protease domain 2"/>
    <property type="match status" value="1"/>
</dbReference>
<dbReference type="PANTHER" id="PTHR13268">
    <property type="entry name" value="BREAST CARCINOMA AMPLIFIED SEQUENCE 3"/>
    <property type="match status" value="1"/>
</dbReference>
<reference evidence="2 3" key="1">
    <citation type="journal article" date="2018" name="Mol. Biol. Evol.">
        <title>Broad Genomic Sampling Reveals a Smut Pathogenic Ancestry of the Fungal Clade Ustilaginomycotina.</title>
        <authorList>
            <person name="Kijpornyongpan T."/>
            <person name="Mondo S.J."/>
            <person name="Barry K."/>
            <person name="Sandor L."/>
            <person name="Lee J."/>
            <person name="Lipzen A."/>
            <person name="Pangilinan J."/>
            <person name="LaButti K."/>
            <person name="Hainaut M."/>
            <person name="Henrissat B."/>
            <person name="Grigoriev I.V."/>
            <person name="Spatafora J.W."/>
            <person name="Aime M.C."/>
        </authorList>
    </citation>
    <scope>NUCLEOTIDE SEQUENCE [LARGE SCALE GENOMIC DNA]</scope>
    <source>
        <strain evidence="2 3">MCA 4186</strain>
    </source>
</reference>
<feature type="compositionally biased region" description="Low complexity" evidence="1">
    <location>
        <begin position="1053"/>
        <end position="1065"/>
    </location>
</feature>
<evidence type="ECO:0008006" key="4">
    <source>
        <dbReference type="Google" id="ProtNLM"/>
    </source>
</evidence>
<feature type="region of interest" description="Disordered" evidence="1">
    <location>
        <begin position="661"/>
        <end position="680"/>
    </location>
</feature>
<sequence>MPSPPGTASSTAAASSTSRTSSTRRSSSTRAPRSSSPSPLSSSVSTGAAAPAAAPAPAPQPAVSRRISATPLRAPRPLEALSDALAHLGSSASALLAHHASAARSHVSAAAGAATASSPAPQPAEPAPAELQLPDAAQRVAWATWERVSDAHVFLLLGYAAGGLQMYALRDDVLEERLDIRGVLLPSEDAAGAVLAARLSHIGGQLVLACAAEQGITLAAYDLATHAVPRATLVRSASPPTTASEVQLRVSSSYVVLAHAGKLHVHCASTLAALRIIDVSSGSSTLPAFDLSSRILAYATPTPPRSGTGVIASPPGHSLLRSATSPRSASSSSSHAAAALDAGVQLSTHAYKLGGDVLGAAKTWGNAYWTSAATAAATGGVAGGEASSPARAGSPFSRSAPQASPRGGSPSSPALLPRSEAPRSSIVVLDLKRNRTLAHLTPAHRGADVRLVSLSPNAEMLLTADERGHGALVFELRPGVLGREGASWLRYRLFRGHTTASLIDAAWSRSGLLTLLSARGTAHVFALRNPLVAPSNPEPPTELSVTLNAIARTRRVADQNAPAVPAAEGAQEEAVDVPLPALAMLETPIRNAENAASTDEAAGASAKTASLQLMIFEGLTAAIALHHVTLAQEALPSAPTISPSSSSSGLTQMMRRASGMSLAMSPGAPPRRPSSATPATPAARLVASCTRAACWNEVARADDGLEVRLPFALSATRKTMDAAPPASWISRAEITTHGGAPGPLYLSRQMVFNTYDLPTLARRRKVPLYVELHRAAASRLVVRDEVEARSNSEPQDGGTPTSFDERLASAMRLSAFDSDAARSASRSPSAHIPAFPQGGRARQPSWTSRASAGIAAIPIRAGALGMSARRGWSSGTPEKKKVAPLLSFEEAPDDAALFVSATTPASLGTNEGSLRRVGLLESASNGSSAETPPTGNESEDEWDGLRDREFQPRSVPKMDDEEVEVKRREASEDVVGIFGGFEEDAIASRATTTREVDGGVEAAEPLKAAQPTQLFYSRHLAASLTAPGSMPSSLSRAMPVGIEKDDAASTKNAARPSSSAPSSDPIIVDAARSTRVVKSATQKTGKGKKGHRD</sequence>
<evidence type="ECO:0000256" key="1">
    <source>
        <dbReference type="SAM" id="MobiDB-lite"/>
    </source>
</evidence>